<feature type="region of interest" description="Disordered" evidence="1">
    <location>
        <begin position="45"/>
        <end position="65"/>
    </location>
</feature>
<reference evidence="2 3" key="1">
    <citation type="submission" date="2024-06" db="EMBL/GenBank/DDBJ databases">
        <title>Genomic Encyclopedia of Type Strains, Phase V (KMG-V): Genome sequencing to study the core and pangenomes of soil and plant-associated prokaryotes.</title>
        <authorList>
            <person name="Whitman W."/>
        </authorList>
    </citation>
    <scope>NUCLEOTIDE SEQUENCE [LARGE SCALE GENOMIC DNA]</scope>
    <source>
        <strain evidence="2 3">NE40</strain>
    </source>
</reference>
<name>A0ABV2SHC6_9GAMM</name>
<gene>
    <name evidence="2" type="ORF">V5J35_002352</name>
</gene>
<comment type="caution">
    <text evidence="2">The sequence shown here is derived from an EMBL/GenBank/DDBJ whole genome shotgun (WGS) entry which is preliminary data.</text>
</comment>
<sequence length="252" mass="28941">MKVSMARAYFKQHMGLASIKEKFAQKFGFKVKTNEQVEAKIPKGVETDAPLTHPKPIKSRQTKKAKPSAWANWQMARSKKQSRKLFGEMLQNWMSDKPEKAVQSYVKFRRQLEKTMTLEKYEDMSADDYANKTESVLMDFIASLKTKEPLEKIKNDLRHGGKIYRGLCALTYLQNGTNDEGKLWRHSLSDKANAALTSINTLCLDLFKNFLPLKNEALQEALMKETDPERTNQSEQEVEDIKAAFSALKKIK</sequence>
<dbReference type="EMBL" id="JBEWTB010000002">
    <property type="protein sequence ID" value="MET4757160.1"/>
    <property type="molecule type" value="Genomic_DNA"/>
</dbReference>
<feature type="compositionally biased region" description="Basic residues" evidence="1">
    <location>
        <begin position="55"/>
        <end position="65"/>
    </location>
</feature>
<dbReference type="Proteomes" id="UP001549366">
    <property type="component" value="Unassembled WGS sequence"/>
</dbReference>
<proteinExistence type="predicted"/>
<accession>A0ABV2SHC6</accession>
<protein>
    <submittedName>
        <fullName evidence="2">Uncharacterized protein</fullName>
    </submittedName>
</protein>
<evidence type="ECO:0000313" key="2">
    <source>
        <dbReference type="EMBL" id="MET4757160.1"/>
    </source>
</evidence>
<dbReference type="RefSeq" id="WP_354007332.1">
    <property type="nucleotide sequence ID" value="NZ_JBEWTA010000001.1"/>
</dbReference>
<keyword evidence="3" id="KW-1185">Reference proteome</keyword>
<organism evidence="2 3">
    <name type="scientific">Endozoicomonas lisbonensis</name>
    <dbReference type="NCBI Taxonomy" id="3120522"/>
    <lineage>
        <taxon>Bacteria</taxon>
        <taxon>Pseudomonadati</taxon>
        <taxon>Pseudomonadota</taxon>
        <taxon>Gammaproteobacteria</taxon>
        <taxon>Oceanospirillales</taxon>
        <taxon>Endozoicomonadaceae</taxon>
        <taxon>Endozoicomonas</taxon>
    </lineage>
</organism>
<evidence type="ECO:0000313" key="3">
    <source>
        <dbReference type="Proteomes" id="UP001549366"/>
    </source>
</evidence>
<evidence type="ECO:0000256" key="1">
    <source>
        <dbReference type="SAM" id="MobiDB-lite"/>
    </source>
</evidence>